<dbReference type="InterPro" id="IPR043128">
    <property type="entry name" value="Rev_trsase/Diguanyl_cyclase"/>
</dbReference>
<dbReference type="PANTHER" id="PTHR37984:SF5">
    <property type="entry name" value="PROTEIN NYNRIN-LIKE"/>
    <property type="match status" value="1"/>
</dbReference>
<dbReference type="SUPFAM" id="SSF57756">
    <property type="entry name" value="Retrovirus zinc finger-like domains"/>
    <property type="match status" value="1"/>
</dbReference>
<keyword evidence="4" id="KW-0695">RNA-directed DNA polymerase</keyword>
<keyword evidence="4" id="KW-0808">Transferase</keyword>
<evidence type="ECO:0000313" key="5">
    <source>
        <dbReference type="Proteomes" id="UP001151760"/>
    </source>
</evidence>
<protein>
    <submittedName>
        <fullName evidence="4">Reverse transcriptase domain-containing protein</fullName>
    </submittedName>
</protein>
<organism evidence="4 5">
    <name type="scientific">Tanacetum coccineum</name>
    <dbReference type="NCBI Taxonomy" id="301880"/>
    <lineage>
        <taxon>Eukaryota</taxon>
        <taxon>Viridiplantae</taxon>
        <taxon>Streptophyta</taxon>
        <taxon>Embryophyta</taxon>
        <taxon>Tracheophyta</taxon>
        <taxon>Spermatophyta</taxon>
        <taxon>Magnoliopsida</taxon>
        <taxon>eudicotyledons</taxon>
        <taxon>Gunneridae</taxon>
        <taxon>Pentapetalae</taxon>
        <taxon>asterids</taxon>
        <taxon>campanulids</taxon>
        <taxon>Asterales</taxon>
        <taxon>Asteraceae</taxon>
        <taxon>Asteroideae</taxon>
        <taxon>Anthemideae</taxon>
        <taxon>Anthemidinae</taxon>
        <taxon>Tanacetum</taxon>
    </lineage>
</organism>
<dbReference type="EMBL" id="BQNB010015813">
    <property type="protein sequence ID" value="GJT44437.1"/>
    <property type="molecule type" value="Genomic_DNA"/>
</dbReference>
<dbReference type="InterPro" id="IPR036875">
    <property type="entry name" value="Znf_CCHC_sf"/>
</dbReference>
<dbReference type="InterPro" id="IPR001878">
    <property type="entry name" value="Znf_CCHC"/>
</dbReference>
<keyword evidence="5" id="KW-1185">Reference proteome</keyword>
<feature type="region of interest" description="Disordered" evidence="2">
    <location>
        <begin position="226"/>
        <end position="247"/>
    </location>
</feature>
<dbReference type="GO" id="GO:0003964">
    <property type="term" value="F:RNA-directed DNA polymerase activity"/>
    <property type="evidence" value="ECO:0007669"/>
    <property type="project" value="UniProtKB-KW"/>
</dbReference>
<evidence type="ECO:0000313" key="4">
    <source>
        <dbReference type="EMBL" id="GJT44437.1"/>
    </source>
</evidence>
<reference evidence="4" key="1">
    <citation type="journal article" date="2022" name="Int. J. Mol. Sci.">
        <title>Draft Genome of Tanacetum Coccineum: Genomic Comparison of Closely Related Tanacetum-Family Plants.</title>
        <authorList>
            <person name="Yamashiro T."/>
            <person name="Shiraishi A."/>
            <person name="Nakayama K."/>
            <person name="Satake H."/>
        </authorList>
    </citation>
    <scope>NUCLEOTIDE SEQUENCE</scope>
</reference>
<evidence type="ECO:0000256" key="2">
    <source>
        <dbReference type="SAM" id="MobiDB-lite"/>
    </source>
</evidence>
<dbReference type="InterPro" id="IPR043502">
    <property type="entry name" value="DNA/RNA_pol_sf"/>
</dbReference>
<gene>
    <name evidence="4" type="ORF">Tco_0953152</name>
</gene>
<keyword evidence="1" id="KW-0479">Metal-binding</keyword>
<keyword evidence="1" id="KW-0863">Zinc-finger</keyword>
<dbReference type="Pfam" id="PF00098">
    <property type="entry name" value="zf-CCHC"/>
    <property type="match status" value="1"/>
</dbReference>
<proteinExistence type="predicted"/>
<feature type="domain" description="CCHC-type" evidence="3">
    <location>
        <begin position="257"/>
        <end position="272"/>
    </location>
</feature>
<reference evidence="4" key="2">
    <citation type="submission" date="2022-01" db="EMBL/GenBank/DDBJ databases">
        <authorList>
            <person name="Yamashiro T."/>
            <person name="Shiraishi A."/>
            <person name="Satake H."/>
            <person name="Nakayama K."/>
        </authorList>
    </citation>
    <scope>NUCLEOTIDE SEQUENCE</scope>
</reference>
<feature type="compositionally biased region" description="Low complexity" evidence="2">
    <location>
        <begin position="229"/>
        <end position="239"/>
    </location>
</feature>
<keyword evidence="4" id="KW-0548">Nucleotidyltransferase</keyword>
<name>A0ABQ5DZS1_9ASTR</name>
<dbReference type="SMART" id="SM00343">
    <property type="entry name" value="ZnF_C2HC"/>
    <property type="match status" value="1"/>
</dbReference>
<dbReference type="InterPro" id="IPR050951">
    <property type="entry name" value="Retrovirus_Pol_polyprotein"/>
</dbReference>
<sequence>MYHLFRSLSSPGVLPVTMSIPWLRSSHCLLLDSPTHQSPGYIRSRPCEEDLEVDDVVDPEEGIQQTIQMTEEMMIRSAPGRPMSRVLEYGIRDTGMFLVGHPGRLHRWGPPYEGVKPRELLSCLLTVERRGEIIHISARMMHDTTVVQVVVAVLMEEDGLTSRAAWAHSGWIACDQTHRGIITSDYDYRRQRLLEPDAVQRRACGSGLAIPRLDYDCSYCTERPTTAKQQQPQNNNIQQRFNKQPRPKGANTNAIVCFECGAPGHFKSNCPQWKNKNQGNGNGVARAYAVEVAGQNPVQTTFVFPPDGRRRSNGKRYQSYKNFPEVYPEDLARPSTYQDKWEFHYRSSTGAAPVARWHLIDWPPSEMIGIGGINYKSFSGQSKQEHEEHLKIIMELLKKEELYAKFSKCEFWLPKVQFLGHVIDNKGIHVDPAKIESVKDWASPKTPTEIRQFLGLAGVPAIKSRSVVVHQFWLYHEEVKIFIVLLRCIHKEGLFLGRCVDGKEEKVFASEDLETYLYGKAKSSIADALSKEMKRDNQRYDVRALVMSIGLDLPKQSWILVWMRKPYALMAGVGYIVMAICGTGDHARVPQIEVFYIPGSRENVPRRKKLYWWPNMKDDIWQPMSASALPQWKWDKITMVLSKIPGLTRYADLKRKRWSLSWRLSDAQVFALGKGVVRFWQRGKLNPSQGSMNSKRGPEFYMGREDQFKKELSHTSSPKTASRQVLCDKPEDKLV</sequence>
<dbReference type="SUPFAM" id="SSF56672">
    <property type="entry name" value="DNA/RNA polymerases"/>
    <property type="match status" value="1"/>
</dbReference>
<accession>A0ABQ5DZS1</accession>
<feature type="compositionally biased region" description="Basic and acidic residues" evidence="2">
    <location>
        <begin position="726"/>
        <end position="735"/>
    </location>
</feature>
<comment type="caution">
    <text evidence="4">The sequence shown here is derived from an EMBL/GenBank/DDBJ whole genome shotgun (WGS) entry which is preliminary data.</text>
</comment>
<evidence type="ECO:0000256" key="1">
    <source>
        <dbReference type="PROSITE-ProRule" id="PRU00047"/>
    </source>
</evidence>
<dbReference type="Gene3D" id="4.10.60.10">
    <property type="entry name" value="Zinc finger, CCHC-type"/>
    <property type="match status" value="1"/>
</dbReference>
<keyword evidence="1" id="KW-0862">Zinc</keyword>
<feature type="compositionally biased region" description="Polar residues" evidence="2">
    <location>
        <begin position="714"/>
        <end position="723"/>
    </location>
</feature>
<evidence type="ECO:0000259" key="3">
    <source>
        <dbReference type="PROSITE" id="PS50158"/>
    </source>
</evidence>
<dbReference type="PANTHER" id="PTHR37984">
    <property type="entry name" value="PROTEIN CBG26694"/>
    <property type="match status" value="1"/>
</dbReference>
<dbReference type="Proteomes" id="UP001151760">
    <property type="component" value="Unassembled WGS sequence"/>
</dbReference>
<dbReference type="Gene3D" id="3.30.70.270">
    <property type="match status" value="1"/>
</dbReference>
<dbReference type="PROSITE" id="PS50158">
    <property type="entry name" value="ZF_CCHC"/>
    <property type="match status" value="1"/>
</dbReference>
<feature type="region of interest" description="Disordered" evidence="2">
    <location>
        <begin position="708"/>
        <end position="735"/>
    </location>
</feature>